<reference evidence="7" key="1">
    <citation type="submission" date="2017-08" db="EMBL/GenBank/DDBJ databases">
        <authorList>
            <person name="Polle J.E."/>
            <person name="Barry K."/>
            <person name="Cushman J."/>
            <person name="Schmutz J."/>
            <person name="Tran D."/>
            <person name="Hathwaick L.T."/>
            <person name="Yim W.C."/>
            <person name="Jenkins J."/>
            <person name="Mckie-Krisberg Z.M."/>
            <person name="Prochnik S."/>
            <person name="Lindquist E."/>
            <person name="Dockter R.B."/>
            <person name="Adam C."/>
            <person name="Molina H."/>
            <person name="Bunkerborg J."/>
            <person name="Jin E."/>
            <person name="Buchheim M."/>
            <person name="Magnuson J."/>
        </authorList>
    </citation>
    <scope>NUCLEOTIDE SEQUENCE</scope>
    <source>
        <strain evidence="7">CCAP 19/18</strain>
    </source>
</reference>
<evidence type="ECO:0000256" key="6">
    <source>
        <dbReference type="PROSITE-ProRule" id="PRU00221"/>
    </source>
</evidence>
<dbReference type="InterPro" id="IPR001680">
    <property type="entry name" value="WD40_rpt"/>
</dbReference>
<dbReference type="InterPro" id="IPR051243">
    <property type="entry name" value="PcG_WD-repeat"/>
</dbReference>
<dbReference type="PROSITE" id="PS50082">
    <property type="entry name" value="WD_REPEATS_2"/>
    <property type="match status" value="2"/>
</dbReference>
<keyword evidence="2 6" id="KW-0853">WD repeat</keyword>
<dbReference type="PANTHER" id="PTHR10253">
    <property type="entry name" value="POLYCOMB PROTEIN"/>
    <property type="match status" value="1"/>
</dbReference>
<evidence type="ECO:0000256" key="5">
    <source>
        <dbReference type="ARBA" id="ARBA00023163"/>
    </source>
</evidence>
<evidence type="ECO:0000313" key="8">
    <source>
        <dbReference type="Proteomes" id="UP000815325"/>
    </source>
</evidence>
<protein>
    <submittedName>
        <fullName evidence="7">Transcriptional repressor EED/ESC/FIE</fullName>
    </submittedName>
</protein>
<feature type="repeat" description="WD" evidence="6">
    <location>
        <begin position="110"/>
        <end position="146"/>
    </location>
</feature>
<name>A0ABQ7GIS0_DUNSA</name>
<dbReference type="Pfam" id="PF00400">
    <property type="entry name" value="WD40"/>
    <property type="match status" value="2"/>
</dbReference>
<dbReference type="SMART" id="SM00320">
    <property type="entry name" value="WD40"/>
    <property type="match status" value="6"/>
</dbReference>
<sequence length="379" mass="42651">MGDGRPKFKFSGLIEEDHRAPIYCICFNEHPSYQDVFASVGHNRATVYRCLHDHKFEELQVYIDADKEERFFVCKWTLHAGSSNPLLLVAGLKGIVRVVDCITLTLVHTFAGHGNSINDIALLPGQPSLFLTASKDEAIRLWNLKTKCCVLIISGEGGHSNEVLTLACHPWSPHRFLSGGMDNMVKIWSLEEHASVIEASFAWQSKTRTFPTKMLHFPRFSSDQVHANYVDCVRWLGDLCLSKSVDDRILLWKPVEEEGPACTAARGTNSRVLAQCKTFSTFVILQEFHLPDSHVWFVRFSLDMSQSLLACGNRTGKVFLWNPSKVPANLLHELKATQSRRVIRQTAVSRDAQIVLASNEDGCIFRWDAGGMHVWPSLA</sequence>
<dbReference type="InterPro" id="IPR015943">
    <property type="entry name" value="WD40/YVTN_repeat-like_dom_sf"/>
</dbReference>
<keyword evidence="3" id="KW-0677">Repeat</keyword>
<evidence type="ECO:0000256" key="1">
    <source>
        <dbReference type="ARBA" id="ARBA00008075"/>
    </source>
</evidence>
<dbReference type="Gene3D" id="2.130.10.10">
    <property type="entry name" value="YVTN repeat-like/Quinoprotein amine dehydrogenase"/>
    <property type="match status" value="1"/>
</dbReference>
<keyword evidence="5" id="KW-0804">Transcription</keyword>
<dbReference type="SUPFAM" id="SSF50978">
    <property type="entry name" value="WD40 repeat-like"/>
    <property type="match status" value="1"/>
</dbReference>
<dbReference type="Proteomes" id="UP000815325">
    <property type="component" value="Unassembled WGS sequence"/>
</dbReference>
<organism evidence="7 8">
    <name type="scientific">Dunaliella salina</name>
    <name type="common">Green alga</name>
    <name type="synonym">Protococcus salinus</name>
    <dbReference type="NCBI Taxonomy" id="3046"/>
    <lineage>
        <taxon>Eukaryota</taxon>
        <taxon>Viridiplantae</taxon>
        <taxon>Chlorophyta</taxon>
        <taxon>core chlorophytes</taxon>
        <taxon>Chlorophyceae</taxon>
        <taxon>CS clade</taxon>
        <taxon>Chlamydomonadales</taxon>
        <taxon>Dunaliellaceae</taxon>
        <taxon>Dunaliella</taxon>
    </lineage>
</organism>
<evidence type="ECO:0000256" key="4">
    <source>
        <dbReference type="ARBA" id="ARBA00023015"/>
    </source>
</evidence>
<gene>
    <name evidence="7" type="ORF">DUNSADRAFT_8812</name>
</gene>
<feature type="repeat" description="WD" evidence="6">
    <location>
        <begin position="156"/>
        <end position="198"/>
    </location>
</feature>
<dbReference type="PROSITE" id="PS50294">
    <property type="entry name" value="WD_REPEATS_REGION"/>
    <property type="match status" value="1"/>
</dbReference>
<keyword evidence="4" id="KW-0805">Transcription regulation</keyword>
<accession>A0ABQ7GIS0</accession>
<keyword evidence="8" id="KW-1185">Reference proteome</keyword>
<evidence type="ECO:0000256" key="3">
    <source>
        <dbReference type="ARBA" id="ARBA00022737"/>
    </source>
</evidence>
<comment type="caution">
    <text evidence="7">The sequence shown here is derived from an EMBL/GenBank/DDBJ whole genome shotgun (WGS) entry which is preliminary data.</text>
</comment>
<dbReference type="InterPro" id="IPR036322">
    <property type="entry name" value="WD40_repeat_dom_sf"/>
</dbReference>
<evidence type="ECO:0000313" key="7">
    <source>
        <dbReference type="EMBL" id="KAF5834487.1"/>
    </source>
</evidence>
<dbReference type="EMBL" id="MU069753">
    <property type="protein sequence ID" value="KAF5834487.1"/>
    <property type="molecule type" value="Genomic_DNA"/>
</dbReference>
<proteinExistence type="inferred from homology"/>
<comment type="similarity">
    <text evidence="1">Belongs to the WD repeat ESC family.</text>
</comment>
<evidence type="ECO:0000256" key="2">
    <source>
        <dbReference type="ARBA" id="ARBA00022574"/>
    </source>
</evidence>